<gene>
    <name evidence="1" type="ORF">UFOPK1704_00293</name>
</gene>
<evidence type="ECO:0000313" key="1">
    <source>
        <dbReference type="EMBL" id="CAB4568185.1"/>
    </source>
</evidence>
<dbReference type="EMBL" id="CAEZTQ010000037">
    <property type="protein sequence ID" value="CAB4568185.1"/>
    <property type="molecule type" value="Genomic_DNA"/>
</dbReference>
<sequence length="139" mass="14989">MALKKFPVDAGLIVVALKKCQARQFDEIAITLIVFSQQSEVVVLLASALVGPAIVVHASTTWNALGAMIMGHVGLGTQDGFDSLLLTFLVEVDNAVHISVVCDPQRGLTIFNCFADEFIEACRAIEHGIFGMNVEVCKR</sequence>
<name>A0A6J6DYW7_9ZZZZ</name>
<organism evidence="1">
    <name type="scientific">freshwater metagenome</name>
    <dbReference type="NCBI Taxonomy" id="449393"/>
    <lineage>
        <taxon>unclassified sequences</taxon>
        <taxon>metagenomes</taxon>
        <taxon>ecological metagenomes</taxon>
    </lineage>
</organism>
<dbReference type="AlphaFoldDB" id="A0A6J6DYW7"/>
<accession>A0A6J6DYW7</accession>
<reference evidence="1" key="1">
    <citation type="submission" date="2020-05" db="EMBL/GenBank/DDBJ databases">
        <authorList>
            <person name="Chiriac C."/>
            <person name="Salcher M."/>
            <person name="Ghai R."/>
            <person name="Kavagutti S V."/>
        </authorList>
    </citation>
    <scope>NUCLEOTIDE SEQUENCE</scope>
</reference>
<protein>
    <submittedName>
        <fullName evidence="1">Unannotated protein</fullName>
    </submittedName>
</protein>
<proteinExistence type="predicted"/>